<dbReference type="EC" id="2.5.1.47" evidence="3"/>
<sequence length="308" mass="32434">MTFKTDRIALRKRIGRTPLFVFRPSNQGAAIAIKLEGTNIGGSVKDRAAWGMLRHAEEKGLLRDETVIVEPTSGNTGIALAMLGQALGLKVILTMPESMSQERRSVLAAYGAELHLSPAKEGMRGAIALARHILDETPGAYMPDQFSNPGNSWAHSVTTAPEILTDMEGLPISAFVAGIGSGGTISGTGAVLKAVWPAIHIVGVEPAGSPVLSGGEAGPHKIQGIGAGFAPAVLKKEILTEIKTVEDDAALETTRWLARTHGLFCGISTGANVWAAIQTAKQFTPDDTVVTIACDRGDKYLSTEAFKN</sequence>
<dbReference type="KEGG" id="aco:Amico_0096"/>
<feature type="binding site" evidence="9">
    <location>
        <position position="75"/>
    </location>
    <ligand>
        <name>pyridoxal 5'-phosphate</name>
        <dbReference type="ChEBI" id="CHEBI:597326"/>
    </ligand>
</feature>
<dbReference type="NCBIfam" id="TIGR01136">
    <property type="entry name" value="cysKM"/>
    <property type="match status" value="1"/>
</dbReference>
<comment type="cofactor">
    <cofactor evidence="1 9">
        <name>pyridoxal 5'-phosphate</name>
        <dbReference type="ChEBI" id="CHEBI:597326"/>
    </cofactor>
</comment>
<comment type="similarity">
    <text evidence="2">Belongs to the cysteine synthase/cystathionine beta-synthase family.</text>
</comment>
<dbReference type="eggNOG" id="COG0031">
    <property type="taxonomic scope" value="Bacteria"/>
</dbReference>
<keyword evidence="13" id="KW-1185">Reference proteome</keyword>
<dbReference type="HOGENOM" id="CLU_021018_1_0_0"/>
<feature type="binding site" evidence="9">
    <location>
        <begin position="180"/>
        <end position="184"/>
    </location>
    <ligand>
        <name>pyridoxal 5'-phosphate</name>
        <dbReference type="ChEBI" id="CHEBI:597326"/>
    </ligand>
</feature>
<dbReference type="RefSeq" id="WP_013047510.1">
    <property type="nucleotide sequence ID" value="NC_014011.1"/>
</dbReference>
<dbReference type="InterPro" id="IPR005859">
    <property type="entry name" value="CysK"/>
</dbReference>
<evidence type="ECO:0000256" key="7">
    <source>
        <dbReference type="ARBA" id="ARBA00023192"/>
    </source>
</evidence>
<dbReference type="Pfam" id="PF00291">
    <property type="entry name" value="PALP"/>
    <property type="match status" value="1"/>
</dbReference>
<dbReference type="SUPFAM" id="SSF53686">
    <property type="entry name" value="Tryptophan synthase beta subunit-like PLP-dependent enzymes"/>
    <property type="match status" value="1"/>
</dbReference>
<keyword evidence="4" id="KW-0028">Amino-acid biosynthesis</keyword>
<dbReference type="InterPro" id="IPR050214">
    <property type="entry name" value="Cys_Synth/Cystath_Beta-Synth"/>
</dbReference>
<evidence type="ECO:0000256" key="1">
    <source>
        <dbReference type="ARBA" id="ARBA00001933"/>
    </source>
</evidence>
<accession>D5ECG2</accession>
<dbReference type="EMBL" id="CP001997">
    <property type="protein sequence ID" value="ADE56244.1"/>
    <property type="molecule type" value="Genomic_DNA"/>
</dbReference>
<dbReference type="InterPro" id="IPR001926">
    <property type="entry name" value="TrpB-like_PALP"/>
</dbReference>
<dbReference type="Gene3D" id="3.40.50.1100">
    <property type="match status" value="2"/>
</dbReference>
<dbReference type="PANTHER" id="PTHR10314">
    <property type="entry name" value="CYSTATHIONINE BETA-SYNTHASE"/>
    <property type="match status" value="1"/>
</dbReference>
<organism evidence="12 13">
    <name type="scientific">Aminobacterium colombiense (strain DSM 12261 / ALA-1)</name>
    <dbReference type="NCBI Taxonomy" id="572547"/>
    <lineage>
        <taxon>Bacteria</taxon>
        <taxon>Thermotogati</taxon>
        <taxon>Synergistota</taxon>
        <taxon>Synergistia</taxon>
        <taxon>Synergistales</taxon>
        <taxon>Aminobacteriaceae</taxon>
        <taxon>Aminobacterium</taxon>
    </lineage>
</organism>
<proteinExistence type="inferred from homology"/>
<dbReference type="AlphaFoldDB" id="D5ECG2"/>
<protein>
    <recommendedName>
        <fullName evidence="3">cysteine synthase</fullName>
        <ecNumber evidence="3">2.5.1.47</ecNumber>
    </recommendedName>
</protein>
<evidence type="ECO:0000256" key="6">
    <source>
        <dbReference type="ARBA" id="ARBA00022898"/>
    </source>
</evidence>
<dbReference type="GO" id="GO:0004124">
    <property type="term" value="F:cysteine synthase activity"/>
    <property type="evidence" value="ECO:0007669"/>
    <property type="project" value="UniProtKB-EC"/>
</dbReference>
<dbReference type="OrthoDB" id="9808024at2"/>
<evidence type="ECO:0000256" key="2">
    <source>
        <dbReference type="ARBA" id="ARBA00007103"/>
    </source>
</evidence>
<dbReference type="InterPro" id="IPR005856">
    <property type="entry name" value="Cys_synth"/>
</dbReference>
<dbReference type="FunFam" id="3.40.50.1100:FF:000006">
    <property type="entry name" value="Cysteine synthase"/>
    <property type="match status" value="1"/>
</dbReference>
<evidence type="ECO:0000256" key="3">
    <source>
        <dbReference type="ARBA" id="ARBA00012681"/>
    </source>
</evidence>
<evidence type="ECO:0000256" key="5">
    <source>
        <dbReference type="ARBA" id="ARBA00022679"/>
    </source>
</evidence>
<dbReference type="Proteomes" id="UP000002366">
    <property type="component" value="Chromosome"/>
</dbReference>
<dbReference type="InterPro" id="IPR036052">
    <property type="entry name" value="TrpB-like_PALP_sf"/>
</dbReference>
<keyword evidence="5" id="KW-0808">Transferase</keyword>
<gene>
    <name evidence="12" type="ordered locus">Amico_0096</name>
</gene>
<evidence type="ECO:0000256" key="9">
    <source>
        <dbReference type="PIRSR" id="PIRSR605856-50"/>
    </source>
</evidence>
<dbReference type="GO" id="GO:0006535">
    <property type="term" value="P:cysteine biosynthetic process from serine"/>
    <property type="evidence" value="ECO:0007669"/>
    <property type="project" value="InterPro"/>
</dbReference>
<dbReference type="NCBIfam" id="TIGR01139">
    <property type="entry name" value="cysK"/>
    <property type="match status" value="1"/>
</dbReference>
<feature type="modified residue" description="N6-(pyridoxal phosphate)lysine" evidence="10">
    <location>
        <position position="45"/>
    </location>
</feature>
<reference evidence="12 13" key="1">
    <citation type="journal article" date="2010" name="Stand. Genomic Sci.">
        <title>Complete genome sequence of Aminobacterium colombiense type strain (ALA-1).</title>
        <authorList>
            <person name="Chertkov O."/>
            <person name="Sikorski J."/>
            <person name="Brambilla E."/>
            <person name="Lapidus A."/>
            <person name="Copeland A."/>
            <person name="Glavina Del Rio T."/>
            <person name="Nolan M."/>
            <person name="Lucas S."/>
            <person name="Tice H."/>
            <person name="Cheng J.F."/>
            <person name="Han C."/>
            <person name="Detter J.C."/>
            <person name="Bruce D."/>
            <person name="Tapia R."/>
            <person name="Goodwin L."/>
            <person name="Pitluck S."/>
            <person name="Liolios K."/>
            <person name="Ivanova N."/>
            <person name="Mavromatis K."/>
            <person name="Ovchinnikova G."/>
            <person name="Pati A."/>
            <person name="Chen A."/>
            <person name="Palaniappan K."/>
            <person name="Land M."/>
            <person name="Hauser L."/>
            <person name="Chang Y.J."/>
            <person name="Jeffries C.D."/>
            <person name="Spring S."/>
            <person name="Rohde M."/>
            <person name="Goker M."/>
            <person name="Bristow J."/>
            <person name="Eisen J.A."/>
            <person name="Markowitz V."/>
            <person name="Hugenholtz P."/>
            <person name="Kyrpides N.C."/>
            <person name="Klenk H.P."/>
        </authorList>
    </citation>
    <scope>NUCLEOTIDE SEQUENCE [LARGE SCALE GENOMIC DNA]</scope>
    <source>
        <strain evidence="13">DSM 12261 / ALA-1</strain>
    </source>
</reference>
<comment type="catalytic activity">
    <reaction evidence="8">
        <text>O-acetyl-L-serine + hydrogen sulfide = L-cysteine + acetate</text>
        <dbReference type="Rhea" id="RHEA:14829"/>
        <dbReference type="ChEBI" id="CHEBI:29919"/>
        <dbReference type="ChEBI" id="CHEBI:30089"/>
        <dbReference type="ChEBI" id="CHEBI:35235"/>
        <dbReference type="ChEBI" id="CHEBI:58340"/>
        <dbReference type="EC" id="2.5.1.47"/>
    </reaction>
</comment>
<keyword evidence="6 9" id="KW-0663">Pyridoxal phosphate</keyword>
<evidence type="ECO:0000259" key="11">
    <source>
        <dbReference type="Pfam" id="PF00291"/>
    </source>
</evidence>
<evidence type="ECO:0000313" key="12">
    <source>
        <dbReference type="EMBL" id="ADE56244.1"/>
    </source>
</evidence>
<dbReference type="CDD" id="cd01561">
    <property type="entry name" value="CBS_like"/>
    <property type="match status" value="1"/>
</dbReference>
<feature type="binding site" evidence="9">
    <location>
        <position position="268"/>
    </location>
    <ligand>
        <name>pyridoxal 5'-phosphate</name>
        <dbReference type="ChEBI" id="CHEBI:597326"/>
    </ligand>
</feature>
<dbReference type="STRING" id="572547.Amico_0096"/>
<evidence type="ECO:0000313" key="13">
    <source>
        <dbReference type="Proteomes" id="UP000002366"/>
    </source>
</evidence>
<name>D5ECG2_AMICL</name>
<feature type="domain" description="Tryptophan synthase beta chain-like PALP" evidence="11">
    <location>
        <begin position="12"/>
        <end position="295"/>
    </location>
</feature>
<evidence type="ECO:0000256" key="10">
    <source>
        <dbReference type="PIRSR" id="PIRSR605856-51"/>
    </source>
</evidence>
<keyword evidence="7" id="KW-0198">Cysteine biosynthesis</keyword>
<evidence type="ECO:0000256" key="8">
    <source>
        <dbReference type="ARBA" id="ARBA00047931"/>
    </source>
</evidence>
<evidence type="ECO:0000256" key="4">
    <source>
        <dbReference type="ARBA" id="ARBA00022605"/>
    </source>
</evidence>